<evidence type="ECO:0008006" key="4">
    <source>
        <dbReference type="Google" id="ProtNLM"/>
    </source>
</evidence>
<dbReference type="AlphaFoldDB" id="A0A2N0ZH33"/>
<organism evidence="2 3">
    <name type="scientific">Cytobacillus horneckiae</name>
    <dbReference type="NCBI Taxonomy" id="549687"/>
    <lineage>
        <taxon>Bacteria</taxon>
        <taxon>Bacillati</taxon>
        <taxon>Bacillota</taxon>
        <taxon>Bacilli</taxon>
        <taxon>Bacillales</taxon>
        <taxon>Bacillaceae</taxon>
        <taxon>Cytobacillus</taxon>
    </lineage>
</organism>
<keyword evidence="1" id="KW-1133">Transmembrane helix</keyword>
<accession>A0A2N0ZH33</accession>
<proteinExistence type="predicted"/>
<dbReference type="Proteomes" id="UP000233343">
    <property type="component" value="Unassembled WGS sequence"/>
</dbReference>
<dbReference type="EMBL" id="PISD01000023">
    <property type="protein sequence ID" value="PKG28803.1"/>
    <property type="molecule type" value="Genomic_DNA"/>
</dbReference>
<keyword evidence="3" id="KW-1185">Reference proteome</keyword>
<protein>
    <recommendedName>
        <fullName evidence="4">Zinc-finger domain-containing protein</fullName>
    </recommendedName>
</protein>
<evidence type="ECO:0000256" key="1">
    <source>
        <dbReference type="SAM" id="Phobius"/>
    </source>
</evidence>
<evidence type="ECO:0000313" key="2">
    <source>
        <dbReference type="EMBL" id="PKG28803.1"/>
    </source>
</evidence>
<feature type="transmembrane region" description="Helical" evidence="1">
    <location>
        <begin position="93"/>
        <end position="112"/>
    </location>
</feature>
<dbReference type="RefSeq" id="WP_066193266.1">
    <property type="nucleotide sequence ID" value="NZ_CP194732.1"/>
</dbReference>
<comment type="caution">
    <text evidence="2">The sequence shown here is derived from an EMBL/GenBank/DDBJ whole genome shotgun (WGS) entry which is preliminary data.</text>
</comment>
<name>A0A2N0ZH33_9BACI</name>
<keyword evidence="1" id="KW-0812">Transmembrane</keyword>
<evidence type="ECO:0000313" key="3">
    <source>
        <dbReference type="Proteomes" id="UP000233343"/>
    </source>
</evidence>
<gene>
    <name evidence="2" type="ORF">CWS20_11565</name>
</gene>
<sequence length="159" mass="18454">MKHYAYDEWLKYVKNELEDDVREAYEDHLYSCDQCLELYLTAVEEDDLPIIENEPDFTDLVMAQITNQKQLTAVEEKEPKHPKKRVAFYQKSIFHYGVAAAMTLILMSTGVFQSLTQYAGGVESQGFKEKDTSMTEGIVDKTFAWMDSLERSNKEDNKE</sequence>
<reference evidence="2 3" key="1">
    <citation type="journal article" date="2010" name="Int. J. Syst. Evol. Microbiol.">
        <title>Bacillus horneckiae sp. nov., isolated from a spacecraft-assembly clean room.</title>
        <authorList>
            <person name="Vaishampayan P."/>
            <person name="Probst A."/>
            <person name="Krishnamurthi S."/>
            <person name="Ghosh S."/>
            <person name="Osman S."/>
            <person name="McDowall A."/>
            <person name="Ruckmani A."/>
            <person name="Mayilraj S."/>
            <person name="Venkateswaran K."/>
        </authorList>
    </citation>
    <scope>NUCLEOTIDE SEQUENCE [LARGE SCALE GENOMIC DNA]</scope>
    <source>
        <strain evidence="3">1PO1SC</strain>
    </source>
</reference>
<keyword evidence="1" id="KW-0472">Membrane</keyword>